<dbReference type="EMBL" id="CAJVPY010002487">
    <property type="protein sequence ID" value="CAG8562225.1"/>
    <property type="molecule type" value="Genomic_DNA"/>
</dbReference>
<dbReference type="AlphaFoldDB" id="A0A9N9FV41"/>
<gene>
    <name evidence="2" type="ORF">DERYTH_LOCUS5794</name>
</gene>
<evidence type="ECO:0000313" key="3">
    <source>
        <dbReference type="Proteomes" id="UP000789405"/>
    </source>
</evidence>
<evidence type="ECO:0000256" key="1">
    <source>
        <dbReference type="SAM" id="MobiDB-lite"/>
    </source>
</evidence>
<feature type="region of interest" description="Disordered" evidence="1">
    <location>
        <begin position="1"/>
        <end position="36"/>
    </location>
</feature>
<accession>A0A9N9FV41</accession>
<dbReference type="OrthoDB" id="2449494at2759"/>
<comment type="caution">
    <text evidence="2">The sequence shown here is derived from an EMBL/GenBank/DDBJ whole genome shotgun (WGS) entry which is preliminary data.</text>
</comment>
<evidence type="ECO:0000313" key="2">
    <source>
        <dbReference type="EMBL" id="CAG8562225.1"/>
    </source>
</evidence>
<keyword evidence="3" id="KW-1185">Reference proteome</keyword>
<proteinExistence type="predicted"/>
<dbReference type="Proteomes" id="UP000789405">
    <property type="component" value="Unassembled WGS sequence"/>
</dbReference>
<feature type="compositionally biased region" description="Basic and acidic residues" evidence="1">
    <location>
        <begin position="14"/>
        <end position="25"/>
    </location>
</feature>
<sequence>MSEIRNSKLNSRNSFEHSFTKENMSRKKQKLSTHSDDELDQSLITMVKQYILDTKISSSNNTPFKDISSTYRIKNDPNQIMKRKFIYSDDEDNISTINDDDSTTVGGDDDEATIIANEESIIDSKVNIDSEITIYKNEIIIDKNETIIDKNETIDKTETTIDRTETTIDKKETTINKTIINKTIIDKATIDKTIIDKNDRNVLVTEELPKDENRRLILEYESEWEKYKITKREYEFMNEQLLLREKKLKKIKSLLGFCDCTVECLDRK</sequence>
<protein>
    <submittedName>
        <fullName evidence="2">3075_t:CDS:1</fullName>
    </submittedName>
</protein>
<reference evidence="2" key="1">
    <citation type="submission" date="2021-06" db="EMBL/GenBank/DDBJ databases">
        <authorList>
            <person name="Kallberg Y."/>
            <person name="Tangrot J."/>
            <person name="Rosling A."/>
        </authorList>
    </citation>
    <scope>NUCLEOTIDE SEQUENCE</scope>
    <source>
        <strain evidence="2">MA453B</strain>
    </source>
</reference>
<name>A0A9N9FV41_9GLOM</name>
<organism evidence="2 3">
    <name type="scientific">Dentiscutata erythropus</name>
    <dbReference type="NCBI Taxonomy" id="1348616"/>
    <lineage>
        <taxon>Eukaryota</taxon>
        <taxon>Fungi</taxon>
        <taxon>Fungi incertae sedis</taxon>
        <taxon>Mucoromycota</taxon>
        <taxon>Glomeromycotina</taxon>
        <taxon>Glomeromycetes</taxon>
        <taxon>Diversisporales</taxon>
        <taxon>Gigasporaceae</taxon>
        <taxon>Dentiscutata</taxon>
    </lineage>
</organism>